<gene>
    <name evidence="2" type="ORF">ENW48_03930</name>
</gene>
<dbReference type="SUPFAM" id="SSF55831">
    <property type="entry name" value="Thymidylate synthase/dCMP hydroxymethylase"/>
    <property type="match status" value="1"/>
</dbReference>
<dbReference type="InterPro" id="IPR036926">
    <property type="entry name" value="Thymidate_synth/dCMP_Mease_sf"/>
</dbReference>
<dbReference type="InterPro" id="IPR025595">
    <property type="entry name" value="PterinBD-DUF4346"/>
</dbReference>
<protein>
    <submittedName>
        <fullName evidence="2">DUF4346 domain-containing protein</fullName>
    </submittedName>
</protein>
<proteinExistence type="predicted"/>
<comment type="caution">
    <text evidence="2">The sequence shown here is derived from an EMBL/GenBank/DDBJ whole genome shotgun (WGS) entry which is preliminary data.</text>
</comment>
<name>A0A7C5ALU4_9BACT</name>
<accession>A0A7C5ALU4</accession>
<dbReference type="AlphaFoldDB" id="A0A7C5ALU4"/>
<reference evidence="2" key="1">
    <citation type="journal article" date="2020" name="mSystems">
        <title>Genome- and Community-Level Interaction Insights into Carbon Utilization and Element Cycling Functions of Hydrothermarchaeota in Hydrothermal Sediment.</title>
        <authorList>
            <person name="Zhou Z."/>
            <person name="Liu Y."/>
            <person name="Xu W."/>
            <person name="Pan J."/>
            <person name="Luo Z.H."/>
            <person name="Li M."/>
        </authorList>
    </citation>
    <scope>NUCLEOTIDE SEQUENCE [LARGE SCALE GENOMIC DNA]</scope>
    <source>
        <strain evidence="2">SpSt-853</strain>
    </source>
</reference>
<dbReference type="EMBL" id="DTKJ01000024">
    <property type="protein sequence ID" value="HGZ11353.1"/>
    <property type="molecule type" value="Genomic_DNA"/>
</dbReference>
<sequence>MEFIPLYFGDRLTMVNPSGTIGVVTLWSQPAYVRERFREAGVDLDPATSPVAVFGTLYGNGLREMLRNLLYNPQVQTLLICGYDRSGSCQELINFFEAGLEPIDSGPTRYRPLPGGEQVFPCRIRGTNRVLDSLVEPDVFQQPPRLIYLGDPKEDDTLSRIRDFFRDYREPREPLAERVNIPLPEVEVQYFPSNPRGHQVIKASPLEAWLEIIFLITRFGRRVSLKKGDRLELQNLKVVVERPVADSRRRLREFHLDLDHLRRYQTEIIRSQISRELKLRPTKNSLKGQTRLPTWLELRPDEAYNYGHRLRGHFQIDGLHTVVSRLRKDLEDRKAYFTLWDNPLDLRSPSGQPCFVSLFFRKFDGHLTMTATFRTHNALDGWLMNFYGLMAIQKWVCNRVRIPPGPITVFSQSISIDPKELDRALLVAAKRRWKMTLDPMGYFRVSLDGREILVEHRFAEVTLKEYRGRRAVALQHQIARDLALSDVNHAMYLGRQLAKAELALKEGREFFQD</sequence>
<feature type="domain" description="DUF4346" evidence="1">
    <location>
        <begin position="437"/>
        <end position="513"/>
    </location>
</feature>
<dbReference type="Pfam" id="PF14251">
    <property type="entry name" value="PterinBD-DUF4346"/>
    <property type="match status" value="1"/>
</dbReference>
<evidence type="ECO:0000313" key="2">
    <source>
        <dbReference type="EMBL" id="HGZ11353.1"/>
    </source>
</evidence>
<organism evidence="2">
    <name type="scientific">Desulfobacca acetoxidans</name>
    <dbReference type="NCBI Taxonomy" id="60893"/>
    <lineage>
        <taxon>Bacteria</taxon>
        <taxon>Pseudomonadati</taxon>
        <taxon>Thermodesulfobacteriota</taxon>
        <taxon>Desulfobaccia</taxon>
        <taxon>Desulfobaccales</taxon>
        <taxon>Desulfobaccaceae</taxon>
        <taxon>Desulfobacca</taxon>
    </lineage>
</organism>
<dbReference type="Gene3D" id="3.30.572.10">
    <property type="entry name" value="Thymidylate synthase/dCMP hydroxymethylase domain"/>
    <property type="match status" value="1"/>
</dbReference>
<evidence type="ECO:0000259" key="1">
    <source>
        <dbReference type="Pfam" id="PF14251"/>
    </source>
</evidence>